<evidence type="ECO:0000256" key="2">
    <source>
        <dbReference type="ARBA" id="ARBA00022525"/>
    </source>
</evidence>
<dbReference type="SUPFAM" id="SSF55486">
    <property type="entry name" value="Metalloproteases ('zincins'), catalytic domain"/>
    <property type="match status" value="1"/>
</dbReference>
<dbReference type="AlphaFoldDB" id="A0A0R3PT26"/>
<dbReference type="PANTHER" id="PTHR10127:SF793">
    <property type="entry name" value="ZINC METALLOPROTEINASE NAS-31"/>
    <property type="match status" value="1"/>
</dbReference>
<organism evidence="15">
    <name type="scientific">Angiostrongylus costaricensis</name>
    <name type="common">Nematode worm</name>
    <dbReference type="NCBI Taxonomy" id="334426"/>
    <lineage>
        <taxon>Eukaryota</taxon>
        <taxon>Metazoa</taxon>
        <taxon>Ecdysozoa</taxon>
        <taxon>Nematoda</taxon>
        <taxon>Chromadorea</taxon>
        <taxon>Rhabditida</taxon>
        <taxon>Rhabditina</taxon>
        <taxon>Rhabditomorpha</taxon>
        <taxon>Strongyloidea</taxon>
        <taxon>Metastrongylidae</taxon>
        <taxon>Angiostrongylus</taxon>
    </lineage>
</organism>
<evidence type="ECO:0000313" key="13">
    <source>
        <dbReference type="EMBL" id="VDM60462.1"/>
    </source>
</evidence>
<dbReference type="InterPro" id="IPR001506">
    <property type="entry name" value="Peptidase_M12A"/>
</dbReference>
<evidence type="ECO:0000313" key="15">
    <source>
        <dbReference type="WBParaSite" id="ACOC_0000887601-mRNA-1"/>
    </source>
</evidence>
<dbReference type="GO" id="GO:0005576">
    <property type="term" value="C:extracellular region"/>
    <property type="evidence" value="ECO:0007669"/>
    <property type="project" value="UniProtKB-SubCell"/>
</dbReference>
<keyword evidence="7" id="KW-1015">Disulfide bond</keyword>
<dbReference type="InterPro" id="IPR034035">
    <property type="entry name" value="Astacin-like_dom"/>
</dbReference>
<comment type="subcellular location">
    <subcellularLocation>
        <location evidence="1 9">Secreted</location>
    </subcellularLocation>
</comment>
<evidence type="ECO:0000256" key="6">
    <source>
        <dbReference type="ARBA" id="ARBA00023049"/>
    </source>
</evidence>
<dbReference type="GO" id="GO:0006508">
    <property type="term" value="P:proteolysis"/>
    <property type="evidence" value="ECO:0007669"/>
    <property type="project" value="UniProtKB-KW"/>
</dbReference>
<dbReference type="InterPro" id="IPR006026">
    <property type="entry name" value="Peptidase_Metallo"/>
</dbReference>
<dbReference type="GO" id="GO:0004222">
    <property type="term" value="F:metalloendopeptidase activity"/>
    <property type="evidence" value="ECO:0007669"/>
    <property type="project" value="UniProtKB-UniRule"/>
</dbReference>
<dbReference type="CDD" id="cd04280">
    <property type="entry name" value="ZnMc_astacin_like"/>
    <property type="match status" value="1"/>
</dbReference>
<accession>A0A0R3PT26</accession>
<reference evidence="15" key="1">
    <citation type="submission" date="2017-02" db="UniProtKB">
        <authorList>
            <consortium name="WormBaseParasite"/>
        </authorList>
    </citation>
    <scope>IDENTIFICATION</scope>
</reference>
<feature type="domain" description="Peptidase M12A" evidence="12">
    <location>
        <begin position="48"/>
        <end position="239"/>
    </location>
</feature>
<dbReference type="PROSITE" id="PS51864">
    <property type="entry name" value="ASTACIN"/>
    <property type="match status" value="1"/>
</dbReference>
<evidence type="ECO:0000256" key="11">
    <source>
        <dbReference type="RuleBase" id="RU361183"/>
    </source>
</evidence>
<dbReference type="SMART" id="SM00235">
    <property type="entry name" value="ZnMc"/>
    <property type="match status" value="1"/>
</dbReference>
<evidence type="ECO:0000256" key="9">
    <source>
        <dbReference type="PIRNR" id="PIRNR036365"/>
    </source>
</evidence>
<dbReference type="PROSITE" id="PS00022">
    <property type="entry name" value="EGF_1"/>
    <property type="match status" value="1"/>
</dbReference>
<dbReference type="OMA" id="QTIWENG"/>
<dbReference type="GO" id="GO:0008270">
    <property type="term" value="F:zinc ion binding"/>
    <property type="evidence" value="ECO:0007669"/>
    <property type="project" value="UniProtKB-UniRule"/>
</dbReference>
<dbReference type="PIRSF" id="PIRSF036365">
    <property type="entry name" value="Astacin_nematoda"/>
    <property type="match status" value="1"/>
</dbReference>
<evidence type="ECO:0000256" key="4">
    <source>
        <dbReference type="ARBA" id="ARBA00022729"/>
    </source>
</evidence>
<evidence type="ECO:0000256" key="1">
    <source>
        <dbReference type="ARBA" id="ARBA00004613"/>
    </source>
</evidence>
<feature type="binding site" evidence="10">
    <location>
        <position position="140"/>
    </location>
    <ligand>
        <name>Zn(2+)</name>
        <dbReference type="ChEBI" id="CHEBI:29105"/>
        <note>catalytic</note>
    </ligand>
</feature>
<evidence type="ECO:0000259" key="12">
    <source>
        <dbReference type="PROSITE" id="PS51864"/>
    </source>
</evidence>
<keyword evidence="6 10" id="KW-0482">Metalloprotease</keyword>
<name>A0A0R3PT26_ANGCS</name>
<keyword evidence="5 10" id="KW-0862">Zinc</keyword>
<comment type="cofactor">
    <cofactor evidence="10 11">
        <name>Zn(2+)</name>
        <dbReference type="ChEBI" id="CHEBI:29105"/>
    </cofactor>
    <text evidence="10 11">Binds 1 zinc ion per subunit.</text>
</comment>
<keyword evidence="3 10" id="KW-0479">Metal-binding</keyword>
<keyword evidence="8" id="KW-0325">Glycoprotein</keyword>
<keyword evidence="10 11" id="KW-0645">Protease</keyword>
<evidence type="ECO:0000256" key="7">
    <source>
        <dbReference type="ARBA" id="ARBA00023157"/>
    </source>
</evidence>
<protein>
    <recommendedName>
        <fullName evidence="9">Zinc metalloproteinase</fullName>
    </recommendedName>
</protein>
<dbReference type="PANTHER" id="PTHR10127">
    <property type="entry name" value="DISCOIDIN, CUB, EGF, LAMININ , AND ZINC METALLOPROTEASE DOMAIN CONTAINING"/>
    <property type="match status" value="1"/>
</dbReference>
<dbReference type="OrthoDB" id="5786116at2759"/>
<dbReference type="PRINTS" id="PR00480">
    <property type="entry name" value="ASTACIN"/>
</dbReference>
<dbReference type="InterPro" id="IPR024079">
    <property type="entry name" value="MetalloPept_cat_dom_sf"/>
</dbReference>
<dbReference type="GO" id="GO:0018996">
    <property type="term" value="P:molting cycle, collagen and cuticulin-based cuticle"/>
    <property type="evidence" value="ECO:0007669"/>
    <property type="project" value="InterPro"/>
</dbReference>
<keyword evidence="14" id="KW-1185">Reference proteome</keyword>
<keyword evidence="4" id="KW-0732">Signal</keyword>
<dbReference type="InterPro" id="IPR017050">
    <property type="entry name" value="Metallopeptidase_nem"/>
</dbReference>
<dbReference type="EMBL" id="UYYA01004217">
    <property type="protein sequence ID" value="VDM60462.1"/>
    <property type="molecule type" value="Genomic_DNA"/>
</dbReference>
<feature type="binding site" evidence="10">
    <location>
        <position position="146"/>
    </location>
    <ligand>
        <name>Zn(2+)</name>
        <dbReference type="ChEBI" id="CHEBI:29105"/>
        <note>catalytic</note>
    </ligand>
</feature>
<evidence type="ECO:0000256" key="10">
    <source>
        <dbReference type="PROSITE-ProRule" id="PRU01211"/>
    </source>
</evidence>
<feature type="active site" evidence="10">
    <location>
        <position position="137"/>
    </location>
</feature>
<reference evidence="13 14" key="2">
    <citation type="submission" date="2018-11" db="EMBL/GenBank/DDBJ databases">
        <authorList>
            <consortium name="Pathogen Informatics"/>
        </authorList>
    </citation>
    <scope>NUCLEOTIDE SEQUENCE [LARGE SCALE GENOMIC DNA]</scope>
    <source>
        <strain evidence="13 14">Costa Rica</strain>
    </source>
</reference>
<keyword evidence="10 11" id="KW-0378">Hydrolase</keyword>
<evidence type="ECO:0000256" key="5">
    <source>
        <dbReference type="ARBA" id="ARBA00022833"/>
    </source>
</evidence>
<proteinExistence type="predicted"/>
<dbReference type="PROSITE" id="PS01186">
    <property type="entry name" value="EGF_2"/>
    <property type="match status" value="1"/>
</dbReference>
<comment type="caution">
    <text evidence="10">Lacks conserved residue(s) required for the propagation of feature annotation.</text>
</comment>
<evidence type="ECO:0000313" key="14">
    <source>
        <dbReference type="Proteomes" id="UP000267027"/>
    </source>
</evidence>
<evidence type="ECO:0000256" key="3">
    <source>
        <dbReference type="ARBA" id="ARBA00022723"/>
    </source>
</evidence>
<dbReference type="Pfam" id="PF01400">
    <property type="entry name" value="Astacin"/>
    <property type="match status" value="1"/>
</dbReference>
<sequence>MGDTIEEINHNSNVDTALFQGDMILTKEQTEEAIEDIKESEGSRRKRQAFRDENYPKTLWPKGVYYSFYSNACPVFRKATVQWSLDTCINFKESNTAADRITVIAGTGCYSFVGRTGGVQILSLGRGCEMVGIAAHEIGHALGFFHTQARHDRDQFITLYKQNFLPGWLSQFTKQTRHTNYNYNLTYDYGSIMHYGATVVSKNGRPVMVSRDLKYMQTLGSPMISFYEKLMMNLHYKCLDKCATKSSAICRNGGFPHPRDCSKCICPSGYGGRLCGRRPIGCGKTLTASNTFQTLKDTVDVATISDEFTMCNYWIKVVLDRYAKGVAIDGCIYAGVEIKTGKDKRHTGYRFCASENVGTSLVSTHNIVPVITYSRVPGATTVLRYRIGNQSLHFMNCFFNFCNSSNYNERLKKVLCPKSCGFC</sequence>
<dbReference type="WBParaSite" id="ACOC_0000887601-mRNA-1">
    <property type="protein sequence ID" value="ACOC_0000887601-mRNA-1"/>
    <property type="gene ID" value="ACOC_0000887601"/>
</dbReference>
<feature type="binding site" evidence="10">
    <location>
        <position position="136"/>
    </location>
    <ligand>
        <name>Zn(2+)</name>
        <dbReference type="ChEBI" id="CHEBI:29105"/>
        <note>catalytic</note>
    </ligand>
</feature>
<keyword evidence="2 9" id="KW-0964">Secreted</keyword>
<dbReference type="Gene3D" id="3.40.390.10">
    <property type="entry name" value="Collagenase (Catalytic Domain)"/>
    <property type="match status" value="1"/>
</dbReference>
<evidence type="ECO:0000256" key="8">
    <source>
        <dbReference type="ARBA" id="ARBA00023180"/>
    </source>
</evidence>
<gene>
    <name evidence="13" type="ORF">ACOC_LOCUS8877</name>
</gene>
<dbReference type="InterPro" id="IPR000742">
    <property type="entry name" value="EGF"/>
</dbReference>
<dbReference type="Proteomes" id="UP000267027">
    <property type="component" value="Unassembled WGS sequence"/>
</dbReference>